<feature type="compositionally biased region" description="Low complexity" evidence="2">
    <location>
        <begin position="209"/>
        <end position="237"/>
    </location>
</feature>
<feature type="coiled-coil region" evidence="1">
    <location>
        <begin position="294"/>
        <end position="321"/>
    </location>
</feature>
<dbReference type="EMBL" id="JBBJCI010000032">
    <property type="protein sequence ID" value="KAK7254063.1"/>
    <property type="molecule type" value="Genomic_DNA"/>
</dbReference>
<keyword evidence="4" id="KW-1185">Reference proteome</keyword>
<accession>A0ABR1GE57</accession>
<proteinExistence type="predicted"/>
<keyword evidence="1" id="KW-0175">Coiled coil</keyword>
<feature type="region of interest" description="Disordered" evidence="2">
    <location>
        <begin position="355"/>
        <end position="374"/>
    </location>
</feature>
<evidence type="ECO:0000256" key="1">
    <source>
        <dbReference type="SAM" id="Coils"/>
    </source>
</evidence>
<feature type="region of interest" description="Disordered" evidence="2">
    <location>
        <begin position="68"/>
        <end position="94"/>
    </location>
</feature>
<evidence type="ECO:0000313" key="4">
    <source>
        <dbReference type="Proteomes" id="UP001363151"/>
    </source>
</evidence>
<sequence>MAHLGLGSPSPVAPASPGRYLAGSPQTFASAVPESGAVAVEDDKRYRRSIHALEAERSLEITRSQLATELKGSRDGARERRCSGSARPTALSHRSLRAEVEEARVEIARLRDALRAATAEAADARGERARRSTRRPRSSANLADAQKAASDAKHECARLRSACRSAQSDAERCVKVAEAAAEAATKREEENKREFLRQKASPRRRRSSRPSAASTRRSPSSSTTTAATPTRPWPSARSRTRRRCSAALEHEQILAAAKRVSEDRVKALTAELEGDRDRYAATLAKTTAMVDQRIEEAEADARRLTLRCETAERSLSDATARSDGANAARLKAETVARAREAPEEAEAELSAAKLRSAEAESTGAALGDQRHRDASRIAELEQKLENFAPAVQRVAELAKKAAEQKLRAAHEGSAATEASTVAATRRAEDAEARSEKIMEQRGAALAKA</sequence>
<feature type="compositionally biased region" description="Basic and acidic residues" evidence="2">
    <location>
        <begin position="71"/>
        <end position="82"/>
    </location>
</feature>
<feature type="region of interest" description="Disordered" evidence="2">
    <location>
        <begin position="183"/>
        <end position="244"/>
    </location>
</feature>
<reference evidence="3 4" key="1">
    <citation type="submission" date="2024-03" db="EMBL/GenBank/DDBJ databases">
        <title>Aureococcus anophagefferens CCMP1851 and Kratosvirus quantuckense: Draft genome of a second virus-susceptible host strain in the model system.</title>
        <authorList>
            <person name="Chase E."/>
            <person name="Truchon A.R."/>
            <person name="Schepens W."/>
            <person name="Wilhelm S.W."/>
        </authorList>
    </citation>
    <scope>NUCLEOTIDE SEQUENCE [LARGE SCALE GENOMIC DNA]</scope>
    <source>
        <strain evidence="3 4">CCMP1851</strain>
    </source>
</reference>
<feature type="compositionally biased region" description="Basic and acidic residues" evidence="2">
    <location>
        <begin position="184"/>
        <end position="197"/>
    </location>
</feature>
<evidence type="ECO:0000256" key="2">
    <source>
        <dbReference type="SAM" id="MobiDB-lite"/>
    </source>
</evidence>
<dbReference type="Proteomes" id="UP001363151">
    <property type="component" value="Unassembled WGS sequence"/>
</dbReference>
<feature type="region of interest" description="Disordered" evidence="2">
    <location>
        <begin position="120"/>
        <end position="149"/>
    </location>
</feature>
<protein>
    <submittedName>
        <fullName evidence="3">Uncharacterized protein</fullName>
    </submittedName>
</protein>
<organism evidence="3 4">
    <name type="scientific">Aureococcus anophagefferens</name>
    <name type="common">Harmful bloom alga</name>
    <dbReference type="NCBI Taxonomy" id="44056"/>
    <lineage>
        <taxon>Eukaryota</taxon>
        <taxon>Sar</taxon>
        <taxon>Stramenopiles</taxon>
        <taxon>Ochrophyta</taxon>
        <taxon>Pelagophyceae</taxon>
        <taxon>Pelagomonadales</taxon>
        <taxon>Pelagomonadaceae</taxon>
        <taxon>Aureococcus</taxon>
    </lineage>
</organism>
<gene>
    <name evidence="3" type="ORF">SO694_00008175</name>
</gene>
<feature type="compositionally biased region" description="Basic and acidic residues" evidence="2">
    <location>
        <begin position="425"/>
        <end position="439"/>
    </location>
</feature>
<feature type="compositionally biased region" description="Low complexity" evidence="2">
    <location>
        <begin position="413"/>
        <end position="424"/>
    </location>
</feature>
<feature type="region of interest" description="Disordered" evidence="2">
    <location>
        <begin position="403"/>
        <end position="448"/>
    </location>
</feature>
<evidence type="ECO:0000313" key="3">
    <source>
        <dbReference type="EMBL" id="KAK7254063.1"/>
    </source>
</evidence>
<name>A0ABR1GE57_AURAN</name>
<comment type="caution">
    <text evidence="3">The sequence shown here is derived from an EMBL/GenBank/DDBJ whole genome shotgun (WGS) entry which is preliminary data.</text>
</comment>